<dbReference type="EMBL" id="CP025938">
    <property type="protein sequence ID" value="AUS04084.1"/>
    <property type="molecule type" value="Genomic_DNA"/>
</dbReference>
<keyword evidence="2" id="KW-1185">Reference proteome</keyword>
<name>A0A2I7SDV6_9FLAO</name>
<protein>
    <submittedName>
        <fullName evidence="1">Uncharacterized protein</fullName>
    </submittedName>
</protein>
<accession>A0A2I7SDV6</accession>
<organism evidence="1 2">
    <name type="scientific">Pseudotamlana carrageenivorans</name>
    <dbReference type="NCBI Taxonomy" id="2069432"/>
    <lineage>
        <taxon>Bacteria</taxon>
        <taxon>Pseudomonadati</taxon>
        <taxon>Bacteroidota</taxon>
        <taxon>Flavobacteriia</taxon>
        <taxon>Flavobacteriales</taxon>
        <taxon>Flavobacteriaceae</taxon>
        <taxon>Pseudotamlana</taxon>
    </lineage>
</organism>
<dbReference type="Proteomes" id="UP000236592">
    <property type="component" value="Chromosome"/>
</dbReference>
<evidence type="ECO:0000313" key="2">
    <source>
        <dbReference type="Proteomes" id="UP000236592"/>
    </source>
</evidence>
<gene>
    <name evidence="1" type="ORF">C1A40_00675</name>
</gene>
<dbReference type="OrthoDB" id="1467749at2"/>
<sequence length="63" mass="7598">MKILYIKRQTQYEKRYSIKMGDLITKVTSIKKCLFGLPIKIRHLNKETYYKETKHSNEGMLFV</sequence>
<proteinExistence type="predicted"/>
<evidence type="ECO:0000313" key="1">
    <source>
        <dbReference type="EMBL" id="AUS04084.1"/>
    </source>
</evidence>
<dbReference type="KEGG" id="taj:C1A40_00675"/>
<dbReference type="AlphaFoldDB" id="A0A2I7SDV6"/>
<dbReference type="RefSeq" id="WP_102994206.1">
    <property type="nucleotide sequence ID" value="NZ_CP025938.1"/>
</dbReference>
<reference evidence="2" key="1">
    <citation type="submission" date="2018-01" db="EMBL/GenBank/DDBJ databases">
        <title>Complete genome of Tamlana sp. UJ94.</title>
        <authorList>
            <person name="Jung J."/>
            <person name="Chung D."/>
            <person name="Bae S.S."/>
            <person name="Baek K."/>
        </authorList>
    </citation>
    <scope>NUCLEOTIDE SEQUENCE [LARGE SCALE GENOMIC DNA]</scope>
    <source>
        <strain evidence="2">UJ94</strain>
    </source>
</reference>